<comment type="caution">
    <text evidence="3">The sequence shown here is derived from an EMBL/GenBank/DDBJ whole genome shotgun (WGS) entry which is preliminary data.</text>
</comment>
<gene>
    <name evidence="3" type="ORF">BJY01DRAFT_247791</name>
</gene>
<dbReference type="Gene3D" id="1.25.40.10">
    <property type="entry name" value="Tetratricopeptide repeat domain"/>
    <property type="match status" value="5"/>
</dbReference>
<sequence length="1821" mass="204466">MDAPSLEEDIDHIQQALQTLSCSDFGYCAQYSELGNHFRAVYNKTGNTEELDRAVESRKLASEASTISDPSYPTHLRNYGWWLGVRFEASNRTEDLLLAISTTRAALEAMPEDYYDRTVTLNDLALWSQTASEVTGETEHIHQAVRFARLAVAATADDDPDLIQFLEALATCLEAHYYQTLETSEDLDQIIAARERILHILPLDSLDRDDYAIQLGEWLCTRFMRTGVVEDIRRAVELGESIAYIHDRPPDGDRDPKWRLYLEDYVHWLGHLYGETQTLEDMDRAIDAAKRFVELSPANDLPRISILNFLVDWLEERFIMTKDYQILDQAIEYGRLVAGKDTAGLEAKPVFEFSSPNMDSEQDKQLIQCIDYLIRVLWRRFLVVQSGDDLDWGITLARVVLDTLPSEHEDRHKFLGTLTDLLQKRFTIKEDMRDLDDHIELFSLVLSGMRLAPDHPDMIATSNTFAVSLHMRFGRTKDPVDMDRAIAVFTKLTEALPRTHPSSSQSFCNIAMAYERKFDHLGEITDLDEAVRASTLAASIATEHDQRLDRLYESARHLYKRFQRTGSNADLDEAIRSAKEATNGASPASSTLWPEYQNSLATYLAARFELMDDMDDLENAIAAVSHALAGYPDDDPRLSVPRFNLGNMLRLRYQRTENIGDLDKGIELLDAAAKSHPATLGGRAHVLSGLGTVLGARFRRLGKIEDLHRSIAVSKEALTIYTGSEVERSVILNSLAINIRELFEQTGKIEDLQEAIEFNQLSLKNTPDGDITKPQLLNNWAIALITRFGQVGDLRDLNEAVMLVEQARHLTPANHANHILLYTTLSEALSKRFERTREYADLDQAIKYAKIVVDERGKRNPLSQDGTQNLAHRLALRFEYSGSMSDLHEAIDAARRAVEMLPMDHKDRSKALYQLSVRLGNRFERLGDMDDIDKAIGLAQQAVDLVGADHIERAQYLVSLADLLRVRYERTGERENINRATHIARMVVDNTPANHPDYAHRLNALGAVLGALFERTKDVEALDDSIRALATAVDVLDIPTISRAGYQMSLGNRLTQRYDFHGQEADLNEATRLYESAIENTAVGHETRRGALNNLAANLIRGSEKSEKKHEQLSRATEAAHKAAEETPRDHPDRGTYLFNLGLILATQYEITGASTEFDQCVQAFKDVLECNNTRPMIRLRSAEWLGTMFAYTGVWGQSAQFFRESLELIPMISPLSLPNSDKQHLLEGFSGMSSMAAAAALNTATPAVEALGLLELGRGVIASLVMDMRADLSDLQVQFPDLASQFIALRDALDVPEAESGFETSLWERRSRERREKEQQFHEICSSIRLKDGFESFLCPPTPDQIMAAAALGSIIVVNISKVRSDAFIITPTGVQLVQLPEVDFTQSEEIGQKLHSPHLQGNHMVTWILEWAWDVIAQPCLDALGVHGPPADGTDIPRIWWILTGPLSHLPIHAAGQHTAAGLGKTVMDRVMSSYSSSIKALIRGRQQQKVEVSSQEWKGSPPSALLVAMETTPEQKPLPFASDEVAMVEKLCEEMDLQPIQAKQKRKEDVLSTLETCTVFHFAGHGKSHGSDPSRSCLLLEDWQTSPLSVADLRNNWLGGHAPFLAYLSACSTGSNKYSRLADEAVHLVSACQLAGFRHVIGTFWAVSDRHCVEVAKAFYGVLRREGMTDLAVCRGLHHAIHKLRRLDIQAREARLAKDDVRQRNGRQEHKNPFLSRGSSSRTQTRSNDHRDNNKGLGRREQPTRELFVRLADRWYTRESIFPPLSKSVGDESCFATTMSEALGHERDERDAAFSDSDEEDEPSLTPLLWAPYFHLGV</sequence>
<dbReference type="InterPro" id="IPR024983">
    <property type="entry name" value="CHAT_dom"/>
</dbReference>
<name>A0ABR4K207_9EURO</name>
<dbReference type="InterPro" id="IPR011990">
    <property type="entry name" value="TPR-like_helical_dom_sf"/>
</dbReference>
<dbReference type="SUPFAM" id="SSF81901">
    <property type="entry name" value="HCP-like"/>
    <property type="match status" value="1"/>
</dbReference>
<protein>
    <submittedName>
        <fullName evidence="3">CHAT domain-containing protein</fullName>
    </submittedName>
</protein>
<evidence type="ECO:0000256" key="1">
    <source>
        <dbReference type="SAM" id="MobiDB-lite"/>
    </source>
</evidence>
<feature type="compositionally biased region" description="Basic and acidic residues" evidence="1">
    <location>
        <begin position="1730"/>
        <end position="1746"/>
    </location>
</feature>
<dbReference type="SUPFAM" id="SSF48452">
    <property type="entry name" value="TPR-like"/>
    <property type="match status" value="2"/>
</dbReference>
<feature type="region of interest" description="Disordered" evidence="1">
    <location>
        <begin position="1788"/>
        <end position="1807"/>
    </location>
</feature>
<proteinExistence type="predicted"/>
<feature type="compositionally biased region" description="Basic and acidic residues" evidence="1">
    <location>
        <begin position="1701"/>
        <end position="1715"/>
    </location>
</feature>
<organism evidence="3 4">
    <name type="scientific">Aspergillus pseudoustus</name>
    <dbReference type="NCBI Taxonomy" id="1810923"/>
    <lineage>
        <taxon>Eukaryota</taxon>
        <taxon>Fungi</taxon>
        <taxon>Dikarya</taxon>
        <taxon>Ascomycota</taxon>
        <taxon>Pezizomycotina</taxon>
        <taxon>Eurotiomycetes</taxon>
        <taxon>Eurotiomycetidae</taxon>
        <taxon>Eurotiales</taxon>
        <taxon>Aspergillaceae</taxon>
        <taxon>Aspergillus</taxon>
        <taxon>Aspergillus subgen. Nidulantes</taxon>
    </lineage>
</organism>
<dbReference type="EMBL" id="JBFXLU010000074">
    <property type="protein sequence ID" value="KAL2845203.1"/>
    <property type="molecule type" value="Genomic_DNA"/>
</dbReference>
<feature type="domain" description="CHAT" evidence="2">
    <location>
        <begin position="1411"/>
        <end position="1686"/>
    </location>
</feature>
<reference evidence="3 4" key="1">
    <citation type="submission" date="2024-07" db="EMBL/GenBank/DDBJ databases">
        <title>Section-level genome sequencing and comparative genomics of Aspergillus sections Usti and Cavernicolus.</title>
        <authorList>
            <consortium name="Lawrence Berkeley National Laboratory"/>
            <person name="Nybo J.L."/>
            <person name="Vesth T.C."/>
            <person name="Theobald S."/>
            <person name="Frisvad J.C."/>
            <person name="Larsen T.O."/>
            <person name="Kjaerboelling I."/>
            <person name="Rothschild-Mancinelli K."/>
            <person name="Lyhne E.K."/>
            <person name="Kogle M.E."/>
            <person name="Barry K."/>
            <person name="Clum A."/>
            <person name="Na H."/>
            <person name="Ledsgaard L."/>
            <person name="Lin J."/>
            <person name="Lipzen A."/>
            <person name="Kuo A."/>
            <person name="Riley R."/>
            <person name="Mondo S."/>
            <person name="Labutti K."/>
            <person name="Haridas S."/>
            <person name="Pangalinan J."/>
            <person name="Salamov A.A."/>
            <person name="Simmons B.A."/>
            <person name="Magnuson J.K."/>
            <person name="Chen J."/>
            <person name="Drula E."/>
            <person name="Henrissat B."/>
            <person name="Wiebenga A."/>
            <person name="Lubbers R.J."/>
            <person name="Gomes A.C."/>
            <person name="Makela M.R."/>
            <person name="Stajich J."/>
            <person name="Grigoriev I.V."/>
            <person name="Mortensen U.H."/>
            <person name="De Vries R.P."/>
            <person name="Baker S.E."/>
            <person name="Andersen M.R."/>
        </authorList>
    </citation>
    <scope>NUCLEOTIDE SEQUENCE [LARGE SCALE GENOMIC DNA]</scope>
    <source>
        <strain evidence="3 4">CBS 123904</strain>
    </source>
</reference>
<evidence type="ECO:0000259" key="2">
    <source>
        <dbReference type="Pfam" id="PF12770"/>
    </source>
</evidence>
<dbReference type="PANTHER" id="PTHR19959:SF119">
    <property type="entry name" value="FUNGAL LIPASE-LIKE DOMAIN-CONTAINING PROTEIN"/>
    <property type="match status" value="1"/>
</dbReference>
<dbReference type="PANTHER" id="PTHR19959">
    <property type="entry name" value="KINESIN LIGHT CHAIN"/>
    <property type="match status" value="1"/>
</dbReference>
<evidence type="ECO:0000313" key="4">
    <source>
        <dbReference type="Proteomes" id="UP001610446"/>
    </source>
</evidence>
<evidence type="ECO:0000313" key="3">
    <source>
        <dbReference type="EMBL" id="KAL2845203.1"/>
    </source>
</evidence>
<accession>A0ABR4K207</accession>
<feature type="compositionally biased region" description="Low complexity" evidence="1">
    <location>
        <begin position="1719"/>
        <end position="1729"/>
    </location>
</feature>
<dbReference type="Pfam" id="PF12770">
    <property type="entry name" value="CHAT"/>
    <property type="match status" value="1"/>
</dbReference>
<feature type="region of interest" description="Disordered" evidence="1">
    <location>
        <begin position="1701"/>
        <end position="1746"/>
    </location>
</feature>
<dbReference type="Proteomes" id="UP001610446">
    <property type="component" value="Unassembled WGS sequence"/>
</dbReference>
<keyword evidence="4" id="KW-1185">Reference proteome</keyword>